<dbReference type="Pfam" id="PF00023">
    <property type="entry name" value="Ank"/>
    <property type="match status" value="1"/>
</dbReference>
<name>A0ABD1F1R2_HYPHA</name>
<dbReference type="PROSITE" id="PS50297">
    <property type="entry name" value="ANK_REP_REGION"/>
    <property type="match status" value="1"/>
</dbReference>
<evidence type="ECO:0000256" key="4">
    <source>
        <dbReference type="ARBA" id="ARBA00022692"/>
    </source>
</evidence>
<feature type="transmembrane region" description="Helical" evidence="12">
    <location>
        <begin position="576"/>
        <end position="592"/>
    </location>
</feature>
<dbReference type="PROSITE" id="PS50088">
    <property type="entry name" value="ANK_REPEAT"/>
    <property type="match status" value="1"/>
</dbReference>
<dbReference type="InterPro" id="IPR002110">
    <property type="entry name" value="Ankyrin_rpt"/>
</dbReference>
<dbReference type="PANTHER" id="PTHR47143:SF4">
    <property type="entry name" value="TRANSIENT RECEPTOR POTENTIAL CATION CHANNEL PROTEIN PAINLESS"/>
    <property type="match status" value="1"/>
</dbReference>
<comment type="subcellular location">
    <subcellularLocation>
        <location evidence="1">Membrane</location>
        <topology evidence="1">Multi-pass membrane protein</topology>
    </subcellularLocation>
</comment>
<feature type="transmembrane region" description="Helical" evidence="12">
    <location>
        <begin position="724"/>
        <end position="745"/>
    </location>
</feature>
<dbReference type="Pfam" id="PF00520">
    <property type="entry name" value="Ion_trans"/>
    <property type="match status" value="1"/>
</dbReference>
<keyword evidence="7 11" id="KW-0040">ANK repeat</keyword>
<keyword evidence="9 12" id="KW-0472">Membrane</keyword>
<evidence type="ECO:0000313" key="15">
    <source>
        <dbReference type="Proteomes" id="UP001566132"/>
    </source>
</evidence>
<keyword evidence="10" id="KW-0407">Ion channel</keyword>
<evidence type="ECO:0000256" key="3">
    <source>
        <dbReference type="ARBA" id="ARBA00022606"/>
    </source>
</evidence>
<evidence type="ECO:0000256" key="6">
    <source>
        <dbReference type="ARBA" id="ARBA00022989"/>
    </source>
</evidence>
<evidence type="ECO:0000313" key="14">
    <source>
        <dbReference type="EMBL" id="KAL1506300.1"/>
    </source>
</evidence>
<evidence type="ECO:0000259" key="13">
    <source>
        <dbReference type="Pfam" id="PF00520"/>
    </source>
</evidence>
<gene>
    <name evidence="14" type="ORF">ABEB36_005690</name>
</gene>
<dbReference type="GO" id="GO:0034220">
    <property type="term" value="P:monoatomic ion transmembrane transport"/>
    <property type="evidence" value="ECO:0007669"/>
    <property type="project" value="UniProtKB-KW"/>
</dbReference>
<reference evidence="14 15" key="1">
    <citation type="submission" date="2024-05" db="EMBL/GenBank/DDBJ databases">
        <title>Genetic variation in Jamaican populations of the coffee berry borer (Hypothenemus hampei).</title>
        <authorList>
            <person name="Errbii M."/>
            <person name="Myrie A."/>
        </authorList>
    </citation>
    <scope>NUCLEOTIDE SEQUENCE [LARGE SCALE GENOMIC DNA]</scope>
    <source>
        <strain evidence="14">JA-Hopewell-2020-01-JO</strain>
        <tissue evidence="14">Whole body</tissue>
    </source>
</reference>
<evidence type="ECO:0000256" key="9">
    <source>
        <dbReference type="ARBA" id="ARBA00023136"/>
    </source>
</evidence>
<keyword evidence="2" id="KW-0813">Transport</keyword>
<evidence type="ECO:0000256" key="2">
    <source>
        <dbReference type="ARBA" id="ARBA00022448"/>
    </source>
</evidence>
<keyword evidence="6 12" id="KW-1133">Transmembrane helix</keyword>
<evidence type="ECO:0000256" key="7">
    <source>
        <dbReference type="ARBA" id="ARBA00023043"/>
    </source>
</evidence>
<feature type="transmembrane region" description="Helical" evidence="12">
    <location>
        <begin position="501"/>
        <end position="523"/>
    </location>
</feature>
<feature type="transmembrane region" description="Helical" evidence="12">
    <location>
        <begin position="535"/>
        <end position="556"/>
    </location>
</feature>
<dbReference type="Gene3D" id="1.25.40.20">
    <property type="entry name" value="Ankyrin repeat-containing domain"/>
    <property type="match status" value="2"/>
</dbReference>
<keyword evidence="8" id="KW-0406">Ion transport</keyword>
<dbReference type="InterPro" id="IPR036770">
    <property type="entry name" value="Ankyrin_rpt-contain_sf"/>
</dbReference>
<dbReference type="SUPFAM" id="SSF48403">
    <property type="entry name" value="Ankyrin repeat"/>
    <property type="match status" value="2"/>
</dbReference>
<dbReference type="Proteomes" id="UP001566132">
    <property type="component" value="Unassembled WGS sequence"/>
</dbReference>
<accession>A0ABD1F1R2</accession>
<sequence length="918" mass="105541">MYQGINGNVPKFTRTSSQICPTPEEELLEAVQKNYSNKIQQLLIHNRKILEYVYPDYQKPILLIACSSEGIEAETVEILLNFGANPKYYTEDDQRIALHYAAQETDFNILNVLLRRNPREQINDVDHNGSNALQILIRYSKKERNSEDFQKCVQLLIDKGINVANTDCRNYTALYWAEKKGVSQDIIRIIQSANEALVSVNQQKYTNNNFEDEFERLMDFLKQKKEEEFIQYRNGDIKDLVDYSDNSTLLQFSVERGFYKAAKHLLEQGADPDRCGNKNFTKPIITAAIRGFGDIFELLLNKYEVAKLPPGLLPIITVYIDDESHGNKKCYDAYIRKVKNATPDERSLKLNEVNENSNTALHYAIRYADSKISEELLSLGASLGSKNVDGIMPIQDIDSDLLRRHLDNCISFDTNKQGLHKQSFQVTFNYSSLIPPYVTERPKKNFMDLEAVGMNKSNIQREFVAETEVISFISTSSEHKHLLKHPVLVSFLFIKWLQIQWLFWTNLAFYITFFLSLVVYIFSDYANFSDKEKSSFTVLLANLSYVCLGLTLIILICRELFQVFVAHKKYFKNLENYVEVILIVITAMIVCIDNPSFDLRKQLSSISILLSAFELLLMLGQHPYFSTNVVMLKTVSFNFFKFLIWYSLLIVAFALSFYLLFTPNVPKLDSGTDITITNSTEKESDDDESFANPGRSVFKTIIMLTGEFDASSINFEKFPIISKLMFALFIFMIAIILLNLLNGLAVSDTQLIKNDAELVGYVARAQYIRYVESMLIGNILPMNILNKVKEVCCCLPETKNLKPTFRKYLAKKSCLFPNLNYELTFYPNKSGEIDVSKFKKQGEINKNCTPCAVIRLDRNTVRRTNEIVMAKIEEENERKNQGNDENYIRRLEKEIASLKTKMDEILTLLSTPNSVLLK</sequence>
<organism evidence="14 15">
    <name type="scientific">Hypothenemus hampei</name>
    <name type="common">Coffee berry borer</name>
    <dbReference type="NCBI Taxonomy" id="57062"/>
    <lineage>
        <taxon>Eukaryota</taxon>
        <taxon>Metazoa</taxon>
        <taxon>Ecdysozoa</taxon>
        <taxon>Arthropoda</taxon>
        <taxon>Hexapoda</taxon>
        <taxon>Insecta</taxon>
        <taxon>Pterygota</taxon>
        <taxon>Neoptera</taxon>
        <taxon>Endopterygota</taxon>
        <taxon>Coleoptera</taxon>
        <taxon>Polyphaga</taxon>
        <taxon>Cucujiformia</taxon>
        <taxon>Curculionidae</taxon>
        <taxon>Scolytinae</taxon>
        <taxon>Hypothenemus</taxon>
    </lineage>
</organism>
<protein>
    <recommendedName>
        <fullName evidence="13">Ion transport domain-containing protein</fullName>
    </recommendedName>
</protein>
<dbReference type="Pfam" id="PF12796">
    <property type="entry name" value="Ank_2"/>
    <property type="match status" value="1"/>
</dbReference>
<feature type="domain" description="Ion transport" evidence="13">
    <location>
        <begin position="503"/>
        <end position="756"/>
    </location>
</feature>
<feature type="transmembrane region" description="Helical" evidence="12">
    <location>
        <begin position="642"/>
        <end position="661"/>
    </location>
</feature>
<evidence type="ECO:0000256" key="5">
    <source>
        <dbReference type="ARBA" id="ARBA00022737"/>
    </source>
</evidence>
<evidence type="ECO:0000256" key="1">
    <source>
        <dbReference type="ARBA" id="ARBA00004141"/>
    </source>
</evidence>
<keyword evidence="15" id="KW-1185">Reference proteome</keyword>
<keyword evidence="4 12" id="KW-0812">Transmembrane</keyword>
<evidence type="ECO:0000256" key="12">
    <source>
        <dbReference type="SAM" id="Phobius"/>
    </source>
</evidence>
<dbReference type="EMBL" id="JBDJPC010000004">
    <property type="protein sequence ID" value="KAL1506300.1"/>
    <property type="molecule type" value="Genomic_DNA"/>
</dbReference>
<evidence type="ECO:0000256" key="10">
    <source>
        <dbReference type="ARBA" id="ARBA00023303"/>
    </source>
</evidence>
<evidence type="ECO:0000256" key="8">
    <source>
        <dbReference type="ARBA" id="ARBA00023065"/>
    </source>
</evidence>
<dbReference type="GO" id="GO:0034703">
    <property type="term" value="C:cation channel complex"/>
    <property type="evidence" value="ECO:0007669"/>
    <property type="project" value="UniProtKB-ARBA"/>
</dbReference>
<keyword evidence="3" id="KW-0716">Sensory transduction</keyword>
<feature type="repeat" description="ANK" evidence="11">
    <location>
        <begin position="356"/>
        <end position="388"/>
    </location>
</feature>
<dbReference type="SMART" id="SM00248">
    <property type="entry name" value="ANK"/>
    <property type="match status" value="6"/>
</dbReference>
<keyword evidence="5" id="KW-0677">Repeat</keyword>
<proteinExistence type="predicted"/>
<evidence type="ECO:0000256" key="11">
    <source>
        <dbReference type="PROSITE-ProRule" id="PRU00023"/>
    </source>
</evidence>
<dbReference type="AlphaFoldDB" id="A0ABD1F1R2"/>
<dbReference type="PANTHER" id="PTHR47143">
    <property type="entry name" value="TRANSIENT RECEPTOR POTENTIAL CATION CHANNEL PROTEIN PAINLESS"/>
    <property type="match status" value="1"/>
</dbReference>
<comment type="caution">
    <text evidence="14">The sequence shown here is derived from an EMBL/GenBank/DDBJ whole genome shotgun (WGS) entry which is preliminary data.</text>
</comment>
<dbReference type="InterPro" id="IPR005821">
    <property type="entry name" value="Ion_trans_dom"/>
</dbReference>
<dbReference type="InterPro" id="IPR052076">
    <property type="entry name" value="TRP_cation_channel"/>
</dbReference>
<feature type="transmembrane region" description="Helical" evidence="12">
    <location>
        <begin position="604"/>
        <end position="622"/>
    </location>
</feature>